<dbReference type="PANTHER" id="PTHR48104:SF30">
    <property type="entry name" value="METACASPASE-1"/>
    <property type="match status" value="1"/>
</dbReference>
<dbReference type="AlphaFoldDB" id="A0A8H3B2Q0"/>
<dbReference type="Proteomes" id="UP000663840">
    <property type="component" value="Unassembled WGS sequence"/>
</dbReference>
<gene>
    <name evidence="6" type="ORF">RDB_LOCUS84979</name>
</gene>
<dbReference type="EMBL" id="CAJMWR010002512">
    <property type="protein sequence ID" value="CAE6446120.1"/>
    <property type="molecule type" value="Genomic_DNA"/>
</dbReference>
<evidence type="ECO:0000256" key="2">
    <source>
        <dbReference type="ARBA" id="ARBA00022703"/>
    </source>
</evidence>
<proteinExistence type="inferred from homology"/>
<dbReference type="GO" id="GO:0005737">
    <property type="term" value="C:cytoplasm"/>
    <property type="evidence" value="ECO:0007669"/>
    <property type="project" value="TreeGrafter"/>
</dbReference>
<feature type="compositionally biased region" description="Low complexity" evidence="4">
    <location>
        <begin position="16"/>
        <end position="27"/>
    </location>
</feature>
<evidence type="ECO:0000313" key="7">
    <source>
        <dbReference type="Proteomes" id="UP000663840"/>
    </source>
</evidence>
<feature type="region of interest" description="Disordered" evidence="4">
    <location>
        <begin position="1"/>
        <end position="35"/>
    </location>
</feature>
<evidence type="ECO:0000256" key="3">
    <source>
        <dbReference type="ARBA" id="ARBA00022807"/>
    </source>
</evidence>
<reference evidence="6" key="1">
    <citation type="submission" date="2021-01" db="EMBL/GenBank/DDBJ databases">
        <authorList>
            <person name="Kaushik A."/>
        </authorList>
    </citation>
    <scope>NUCLEOTIDE SEQUENCE</scope>
    <source>
        <strain evidence="6">AG1-1A</strain>
    </source>
</reference>
<dbReference type="InterPro" id="IPR029030">
    <property type="entry name" value="Caspase-like_dom_sf"/>
</dbReference>
<organism evidence="6 7">
    <name type="scientific">Rhizoctonia solani</name>
    <dbReference type="NCBI Taxonomy" id="456999"/>
    <lineage>
        <taxon>Eukaryota</taxon>
        <taxon>Fungi</taxon>
        <taxon>Dikarya</taxon>
        <taxon>Basidiomycota</taxon>
        <taxon>Agaricomycotina</taxon>
        <taxon>Agaricomycetes</taxon>
        <taxon>Cantharellales</taxon>
        <taxon>Ceratobasidiaceae</taxon>
        <taxon>Rhizoctonia</taxon>
    </lineage>
</organism>
<comment type="similarity">
    <text evidence="1">Belongs to the peptidase C14B family.</text>
</comment>
<name>A0A8H3B2Q0_9AGAM</name>
<dbReference type="GO" id="GO:0006915">
    <property type="term" value="P:apoptotic process"/>
    <property type="evidence" value="ECO:0007669"/>
    <property type="project" value="UniProtKB-KW"/>
</dbReference>
<keyword evidence="2" id="KW-0053">Apoptosis</keyword>
<dbReference type="PANTHER" id="PTHR48104">
    <property type="entry name" value="METACASPASE-4"/>
    <property type="match status" value="1"/>
</dbReference>
<evidence type="ECO:0000259" key="5">
    <source>
        <dbReference type="Pfam" id="PF00656"/>
    </source>
</evidence>
<keyword evidence="3" id="KW-0788">Thiol protease</keyword>
<keyword evidence="3" id="KW-0645">Protease</keyword>
<evidence type="ECO:0000256" key="1">
    <source>
        <dbReference type="ARBA" id="ARBA00009005"/>
    </source>
</evidence>
<comment type="caution">
    <text evidence="6">The sequence shown here is derived from an EMBL/GenBank/DDBJ whole genome shotgun (WGS) entry which is preliminary data.</text>
</comment>
<sequence>MASNKDSERNSKDEQPGGPSASSSAGATSGGEERDSQVTFQLDNGTTAVETTSNHTSKLHALIIGINDYPNLSKLKGAVADADAFAEFLQSDLKVPAQQIVNLRDNAATRQAIIDSIMQLWSNPHINYGDPILIYYAGHGGARRATEQWKNEKGAHVVQVIFPFDYDVKENDSSEPILCIPDRTIAGLLNELSNQKGDNITVIFDSCHSASGTRDLITTRPKKGVLDRRKRSAEVKQDIPWDIDSDIIDPKLGIVPPPKKDDKRHTNLPLCADQTSHVHLAACGSEEKAYEEDGRGVFTVALLKSIRAHGVDKLTYHNLVKSLPSFSRQVIQSPHCYGKHKDRVLFDSSVPSRKHILIPVKLDADSDDILLEAGAASGVTTKSVWEIYDSISAEVPLGRFQAEPPRVWTTVLRPTVADGDKLCREHMDKTVSGGDTGARAYARQVRTGVVDELRVYFTPAAKQRIFPPDESNQTTSYSVGSGLHDVGYVAHPAEDSADLVVDLNPESDRVLFRLCDRHAVSYKVATLEKWVRVERTAVEEVLFAAAKWKWHLQRKNTDSGDTTDLVTMEMVTMGERQGRERKVLVEDQRKSINEDGIVEFDVRKQDLYGIKLTSQVEQPLYIRMFYFDTTDFSISDMFGHAVGKDAMIGAKGTFTIGDNAKGGAPLQFTLNPDEKLDLGYMKVFWSTKPLEIHGIGQRPVFNRKSRQWSRLRGCGHDLDDDIEWGTAFLTLVQHSADAKN</sequence>
<dbReference type="GO" id="GO:0004197">
    <property type="term" value="F:cysteine-type endopeptidase activity"/>
    <property type="evidence" value="ECO:0007669"/>
    <property type="project" value="InterPro"/>
</dbReference>
<evidence type="ECO:0000256" key="4">
    <source>
        <dbReference type="SAM" id="MobiDB-lite"/>
    </source>
</evidence>
<dbReference type="SUPFAM" id="SSF52129">
    <property type="entry name" value="Caspase-like"/>
    <property type="match status" value="1"/>
</dbReference>
<accession>A0A8H3B2Q0</accession>
<dbReference type="Gene3D" id="3.40.50.1460">
    <property type="match status" value="1"/>
</dbReference>
<dbReference type="InterPro" id="IPR011600">
    <property type="entry name" value="Pept_C14_caspase"/>
</dbReference>
<feature type="domain" description="Peptidase C14 caspase" evidence="5">
    <location>
        <begin position="60"/>
        <end position="337"/>
    </location>
</feature>
<dbReference type="GO" id="GO:0006508">
    <property type="term" value="P:proteolysis"/>
    <property type="evidence" value="ECO:0007669"/>
    <property type="project" value="InterPro"/>
</dbReference>
<evidence type="ECO:0000313" key="6">
    <source>
        <dbReference type="EMBL" id="CAE6446120.1"/>
    </source>
</evidence>
<dbReference type="InterPro" id="IPR050452">
    <property type="entry name" value="Metacaspase"/>
</dbReference>
<protein>
    <recommendedName>
        <fullName evidence="5">Peptidase C14 caspase domain-containing protein</fullName>
    </recommendedName>
</protein>
<dbReference type="Pfam" id="PF00656">
    <property type="entry name" value="Peptidase_C14"/>
    <property type="match status" value="1"/>
</dbReference>
<keyword evidence="3" id="KW-0378">Hydrolase</keyword>
<feature type="compositionally biased region" description="Basic and acidic residues" evidence="4">
    <location>
        <begin position="1"/>
        <end position="15"/>
    </location>
</feature>